<feature type="compositionally biased region" description="Polar residues" evidence="4">
    <location>
        <begin position="775"/>
        <end position="788"/>
    </location>
</feature>
<dbReference type="Pfam" id="PF00672">
    <property type="entry name" value="HAMP"/>
    <property type="match status" value="1"/>
</dbReference>
<feature type="compositionally biased region" description="Low complexity" evidence="4">
    <location>
        <begin position="789"/>
        <end position="810"/>
    </location>
</feature>
<feature type="compositionally biased region" description="Basic and acidic residues" evidence="4">
    <location>
        <begin position="1011"/>
        <end position="1030"/>
    </location>
</feature>
<evidence type="ECO:0000259" key="7">
    <source>
        <dbReference type="PROSITE" id="PS50885"/>
    </source>
</evidence>
<feature type="transmembrane region" description="Helical" evidence="5">
    <location>
        <begin position="337"/>
        <end position="359"/>
    </location>
</feature>
<keyword evidence="9" id="KW-1185">Reference proteome</keyword>
<dbReference type="AlphaFoldDB" id="A0A975BT79"/>
<dbReference type="PANTHER" id="PTHR43531:SF11">
    <property type="entry name" value="METHYL-ACCEPTING CHEMOTAXIS PROTEIN 3"/>
    <property type="match status" value="1"/>
</dbReference>
<dbReference type="CDD" id="cd11386">
    <property type="entry name" value="MCP_signal"/>
    <property type="match status" value="1"/>
</dbReference>
<dbReference type="PANTHER" id="PTHR43531">
    <property type="entry name" value="PROTEIN ICFG"/>
    <property type="match status" value="1"/>
</dbReference>
<evidence type="ECO:0000256" key="5">
    <source>
        <dbReference type="SAM" id="Phobius"/>
    </source>
</evidence>
<feature type="domain" description="HAMP" evidence="7">
    <location>
        <begin position="708"/>
        <end position="760"/>
    </location>
</feature>
<accession>A0A975BT79</accession>
<keyword evidence="5" id="KW-1133">Transmembrane helix</keyword>
<evidence type="ECO:0000256" key="1">
    <source>
        <dbReference type="ARBA" id="ARBA00022500"/>
    </source>
</evidence>
<feature type="domain" description="HAMP" evidence="7">
    <location>
        <begin position="448"/>
        <end position="500"/>
    </location>
</feature>
<dbReference type="Pfam" id="PF18947">
    <property type="entry name" value="HAMP_2"/>
    <property type="match status" value="3"/>
</dbReference>
<sequence length="1060" mass="116286">MKLKSLHMKILFSAGICAAFTLTIIVIYAAMAMKQRAEIGREEAIRSAQMYAVAIAKQHGNYIKAELELALDAARTLAQAMSSIKNEQAEMELNRKEVNNILKIVLEQNKWFVGVYTCWEPEAFDGLDQQYRYKEGHDKTGRFVPYWSRSNDGNIVVVPLVQYEKEGPGDYYQLPKRTKQECVIDPYVYPVQGKSVLITSLVAPVIFNETFYGIAGVDLRLDILQKIVEDVGNLYDGSATISLISNKGILAAVTGRPELAGKHIRDTDDKDVKKILQNIQSGRESIEMTETHLEVFTPLMMGRTTTPWSVKVIVPVEKITASADNQLDQAIGDIWKVMGISFFCIIIAMAVLWFVTLGITRPVADIVKTANAIAAGDFEQEIDIRQHDEIGKLADAFRNMKNTIARVLKEVADLNLAVQEGRLNSRGNADMFEGDWREVILGANKVIDAFTSPINMTAGYIDRISKGDLPEKITDEYKGDFNDIKNNINMLIENLSGTVRVAEKIANGDLSVRVNILSDKDTLGKSLDMMIKNIKDIVDDISRLTDAALNGRLDIRGDVDKFGGEYAEILRGINDTLDAIIGPLNVAADYMDCISAGDIPTEITDEYKGDFNKIKNNINVLVSNLTKMVQVAEKVADGDLSVRVNILSEKDVLGKSLEIMVRNIKNITGEISTLTEACLEGRLDIRGDANKFGGEYARIVSGVNKTLDAVIGPLKISAGYVDRISKGDIPEKITDEYAGDFNEIRDNLNTMIGNLTRFALGVQKAAESVASGSVQVSTGTEHMSQGANQQAASVEEVSSSMEQMSSTVEQNADNASRTASIATKASEDAQVGGEAVKETVEAMKAISDKISIVEEIARQTNMLALNAAIEAARAGEHGKGFAVVAAEVRKLAERSQTAAKKIGFLSVSSVRIAEKAGSLLEDIVIGIQKTAELIQDISVSGSEQANGISQVTRAIQQLDQVVQQNAASTEEMASTSQTFSSQAEELLRMASFFKVSETELKALSQKMRQEAADEVTEKTSPKNKDADRLQNRLYVSSLREKTEGITLKTNEFDDNDFERY</sequence>
<dbReference type="Pfam" id="PF22673">
    <property type="entry name" value="MCP-like_PDC_1"/>
    <property type="match status" value="1"/>
</dbReference>
<keyword evidence="1" id="KW-0145">Chemotaxis</keyword>
<feature type="transmembrane region" description="Helical" evidence="5">
    <location>
        <begin position="6"/>
        <end position="31"/>
    </location>
</feature>
<keyword evidence="5" id="KW-0472">Membrane</keyword>
<dbReference type="SUPFAM" id="SSF58104">
    <property type="entry name" value="Methyl-accepting chemotaxis protein (MCP) signaling domain"/>
    <property type="match status" value="2"/>
</dbReference>
<gene>
    <name evidence="8" type="ORF">dnm_070420</name>
</gene>
<dbReference type="PROSITE" id="PS50885">
    <property type="entry name" value="HAMP"/>
    <property type="match status" value="5"/>
</dbReference>
<evidence type="ECO:0000259" key="6">
    <source>
        <dbReference type="PROSITE" id="PS50111"/>
    </source>
</evidence>
<proteinExistence type="inferred from homology"/>
<comment type="similarity">
    <text evidence="2">Belongs to the methyl-accepting chemotaxis (MCP) protein family.</text>
</comment>
<dbReference type="GO" id="GO:0005886">
    <property type="term" value="C:plasma membrane"/>
    <property type="evidence" value="ECO:0007669"/>
    <property type="project" value="TreeGrafter"/>
</dbReference>
<dbReference type="Gene3D" id="3.30.450.20">
    <property type="entry name" value="PAS domain"/>
    <property type="match status" value="2"/>
</dbReference>
<feature type="domain" description="HAMP" evidence="7">
    <location>
        <begin position="357"/>
        <end position="409"/>
    </location>
</feature>
<evidence type="ECO:0000256" key="4">
    <source>
        <dbReference type="SAM" id="MobiDB-lite"/>
    </source>
</evidence>
<dbReference type="Pfam" id="PF00015">
    <property type="entry name" value="MCPsignal"/>
    <property type="match status" value="1"/>
</dbReference>
<dbReference type="GO" id="GO:0004888">
    <property type="term" value="F:transmembrane signaling receptor activity"/>
    <property type="evidence" value="ECO:0007669"/>
    <property type="project" value="TreeGrafter"/>
</dbReference>
<dbReference type="PROSITE" id="PS50111">
    <property type="entry name" value="CHEMOTAXIS_TRANSDUC_2"/>
    <property type="match status" value="1"/>
</dbReference>
<dbReference type="SUPFAM" id="SSF158472">
    <property type="entry name" value="HAMP domain-like"/>
    <property type="match status" value="1"/>
</dbReference>
<feature type="compositionally biased region" description="Polar residues" evidence="4">
    <location>
        <begin position="811"/>
        <end position="823"/>
    </location>
</feature>
<dbReference type="CDD" id="cd06225">
    <property type="entry name" value="HAMP"/>
    <property type="match status" value="3"/>
</dbReference>
<feature type="domain" description="HAMP" evidence="7">
    <location>
        <begin position="501"/>
        <end position="539"/>
    </location>
</feature>
<protein>
    <submittedName>
        <fullName evidence="8">Methyl-accepting chemotaxis protein signailing domain-containing protein, HAMP domain-containing</fullName>
    </submittedName>
</protein>
<feature type="domain" description="HAMP" evidence="7">
    <location>
        <begin position="619"/>
        <end position="669"/>
    </location>
</feature>
<dbReference type="InterPro" id="IPR051310">
    <property type="entry name" value="MCP_chemotaxis"/>
</dbReference>
<keyword evidence="5" id="KW-0812">Transmembrane</keyword>
<dbReference type="Gene3D" id="1.10.287.950">
    <property type="entry name" value="Methyl-accepting chemotaxis protein"/>
    <property type="match status" value="1"/>
</dbReference>
<dbReference type="Gene3D" id="1.20.120.1530">
    <property type="match status" value="3"/>
</dbReference>
<dbReference type="GO" id="GO:0006935">
    <property type="term" value="P:chemotaxis"/>
    <property type="evidence" value="ECO:0007669"/>
    <property type="project" value="UniProtKB-KW"/>
</dbReference>
<keyword evidence="3" id="KW-0807">Transducer</keyword>
<dbReference type="SMART" id="SM00304">
    <property type="entry name" value="HAMP"/>
    <property type="match status" value="5"/>
</dbReference>
<evidence type="ECO:0000313" key="8">
    <source>
        <dbReference type="EMBL" id="QTA90978.1"/>
    </source>
</evidence>
<dbReference type="Proteomes" id="UP000663722">
    <property type="component" value="Chromosome"/>
</dbReference>
<organism evidence="8 9">
    <name type="scientific">Desulfonema magnum</name>
    <dbReference type="NCBI Taxonomy" id="45655"/>
    <lineage>
        <taxon>Bacteria</taxon>
        <taxon>Pseudomonadati</taxon>
        <taxon>Thermodesulfobacteriota</taxon>
        <taxon>Desulfobacteria</taxon>
        <taxon>Desulfobacterales</taxon>
        <taxon>Desulfococcaceae</taxon>
        <taxon>Desulfonema</taxon>
    </lineage>
</organism>
<evidence type="ECO:0000256" key="2">
    <source>
        <dbReference type="ARBA" id="ARBA00029447"/>
    </source>
</evidence>
<dbReference type="KEGG" id="dmm:dnm_070420"/>
<feature type="region of interest" description="Disordered" evidence="4">
    <location>
        <begin position="1011"/>
        <end position="1031"/>
    </location>
</feature>
<dbReference type="EMBL" id="CP061800">
    <property type="protein sequence ID" value="QTA90978.1"/>
    <property type="molecule type" value="Genomic_DNA"/>
</dbReference>
<dbReference type="InterPro" id="IPR004089">
    <property type="entry name" value="MCPsignal_dom"/>
</dbReference>
<evidence type="ECO:0000313" key="9">
    <source>
        <dbReference type="Proteomes" id="UP000663722"/>
    </source>
</evidence>
<dbReference type="SMART" id="SM00283">
    <property type="entry name" value="MA"/>
    <property type="match status" value="1"/>
</dbReference>
<feature type="region of interest" description="Disordered" evidence="4">
    <location>
        <begin position="775"/>
        <end position="833"/>
    </location>
</feature>
<name>A0A975BT79_9BACT</name>
<dbReference type="GO" id="GO:0007165">
    <property type="term" value="P:signal transduction"/>
    <property type="evidence" value="ECO:0007669"/>
    <property type="project" value="UniProtKB-KW"/>
</dbReference>
<dbReference type="RefSeq" id="WP_207678939.1">
    <property type="nucleotide sequence ID" value="NZ_CP061800.1"/>
</dbReference>
<feature type="domain" description="Methyl-accepting transducer" evidence="6">
    <location>
        <begin position="765"/>
        <end position="980"/>
    </location>
</feature>
<dbReference type="InterPro" id="IPR003660">
    <property type="entry name" value="HAMP_dom"/>
</dbReference>
<reference evidence="8" key="1">
    <citation type="journal article" date="2021" name="Microb. Physiol.">
        <title>Proteogenomic Insights into the Physiology of Marine, Sulfate-Reducing, Filamentous Desulfonema limicola and Desulfonema magnum.</title>
        <authorList>
            <person name="Schnaars V."/>
            <person name="Wohlbrand L."/>
            <person name="Scheve S."/>
            <person name="Hinrichs C."/>
            <person name="Reinhardt R."/>
            <person name="Rabus R."/>
        </authorList>
    </citation>
    <scope>NUCLEOTIDE SEQUENCE</scope>
    <source>
        <strain evidence="8">4be13</strain>
    </source>
</reference>
<dbReference type="CDD" id="cd12913">
    <property type="entry name" value="PDC1_MCP_like"/>
    <property type="match status" value="1"/>
</dbReference>
<evidence type="ECO:0000256" key="3">
    <source>
        <dbReference type="PROSITE-ProRule" id="PRU00284"/>
    </source>
</evidence>